<dbReference type="PROSITE" id="PS00018">
    <property type="entry name" value="EF_HAND_1"/>
    <property type="match status" value="2"/>
</dbReference>
<gene>
    <name evidence="4" type="ORF">JXQ802_LOCUS45622</name>
    <name evidence="3" type="ORF">PYM288_LOCUS29991</name>
</gene>
<protein>
    <recommendedName>
        <fullName evidence="2">EF-hand domain-containing protein</fullName>
    </recommendedName>
</protein>
<dbReference type="InterPro" id="IPR011992">
    <property type="entry name" value="EF-hand-dom_pair"/>
</dbReference>
<feature type="domain" description="EF-hand" evidence="2">
    <location>
        <begin position="6"/>
        <end position="37"/>
    </location>
</feature>
<evidence type="ECO:0000313" key="3">
    <source>
        <dbReference type="EMBL" id="CAF1302577.1"/>
    </source>
</evidence>
<dbReference type="InterPro" id="IPR002048">
    <property type="entry name" value="EF_hand_dom"/>
</dbReference>
<name>A0A815YUP6_9BILA</name>
<keyword evidence="5" id="KW-1185">Reference proteome</keyword>
<proteinExistence type="predicted"/>
<dbReference type="Pfam" id="PF13202">
    <property type="entry name" value="EF-hand_5"/>
    <property type="match status" value="2"/>
</dbReference>
<feature type="domain" description="EF-hand" evidence="2">
    <location>
        <begin position="114"/>
        <end position="149"/>
    </location>
</feature>
<accession>A0A815YUP6</accession>
<dbReference type="GO" id="GO:0005509">
    <property type="term" value="F:calcium ion binding"/>
    <property type="evidence" value="ECO:0007669"/>
    <property type="project" value="InterPro"/>
</dbReference>
<dbReference type="EMBL" id="CAJNOL010003832">
    <property type="protein sequence ID" value="CAF1575422.1"/>
    <property type="molecule type" value="Genomic_DNA"/>
</dbReference>
<evidence type="ECO:0000313" key="5">
    <source>
        <dbReference type="Proteomes" id="UP000663870"/>
    </source>
</evidence>
<reference evidence="4" key="1">
    <citation type="submission" date="2021-02" db="EMBL/GenBank/DDBJ databases">
        <authorList>
            <person name="Nowell W R."/>
        </authorList>
    </citation>
    <scope>NUCLEOTIDE SEQUENCE</scope>
</reference>
<organism evidence="4 5">
    <name type="scientific">Rotaria sordida</name>
    <dbReference type="NCBI Taxonomy" id="392033"/>
    <lineage>
        <taxon>Eukaryota</taxon>
        <taxon>Metazoa</taxon>
        <taxon>Spiralia</taxon>
        <taxon>Gnathifera</taxon>
        <taxon>Rotifera</taxon>
        <taxon>Eurotatoria</taxon>
        <taxon>Bdelloidea</taxon>
        <taxon>Philodinida</taxon>
        <taxon>Philodinidae</taxon>
        <taxon>Rotaria</taxon>
    </lineage>
</organism>
<dbReference type="SMART" id="SM00054">
    <property type="entry name" value="EFh"/>
    <property type="match status" value="2"/>
</dbReference>
<evidence type="ECO:0000313" key="4">
    <source>
        <dbReference type="EMBL" id="CAF1575422.1"/>
    </source>
</evidence>
<evidence type="ECO:0000259" key="2">
    <source>
        <dbReference type="PROSITE" id="PS50222"/>
    </source>
</evidence>
<dbReference type="Gene3D" id="1.10.238.10">
    <property type="entry name" value="EF-hand"/>
    <property type="match status" value="1"/>
</dbReference>
<dbReference type="Proteomes" id="UP000663870">
    <property type="component" value="Unassembled WGS sequence"/>
</dbReference>
<keyword evidence="1" id="KW-0106">Calcium</keyword>
<dbReference type="AlphaFoldDB" id="A0A815YUP6"/>
<sequence>MAQQYRIESQFNSADLNRDGTIDEREFRQFLGPVRDEQRLSGNINHQDIQNFQISNATQVITYPVGLDVAVAGFTQNPGDYERYTGGFHQSGAHTYGVGPDVGIGAPNVARKSNQYDPAGAMFDYADINRDGKIDKSEFGSFMRSINCHSLQWIFIKILRLYPPNKNIYRINLKTDQHVCISVQYIYCDKNEELIVEQENSYLLFLISSPVRFGFAYTFADVLIAEILEYCPVFKIAEESAPLPINKLLDLDHDSYNDLIIII</sequence>
<dbReference type="InterPro" id="IPR018247">
    <property type="entry name" value="EF_Hand_1_Ca_BS"/>
</dbReference>
<evidence type="ECO:0000256" key="1">
    <source>
        <dbReference type="ARBA" id="ARBA00022837"/>
    </source>
</evidence>
<comment type="caution">
    <text evidence="4">The sequence shown here is derived from an EMBL/GenBank/DDBJ whole genome shotgun (WGS) entry which is preliminary data.</text>
</comment>
<dbReference type="PROSITE" id="PS50222">
    <property type="entry name" value="EF_HAND_2"/>
    <property type="match status" value="2"/>
</dbReference>
<dbReference type="Proteomes" id="UP000663854">
    <property type="component" value="Unassembled WGS sequence"/>
</dbReference>
<dbReference type="EMBL" id="CAJNOH010002611">
    <property type="protein sequence ID" value="CAF1302577.1"/>
    <property type="molecule type" value="Genomic_DNA"/>
</dbReference>
<dbReference type="SUPFAM" id="SSF47473">
    <property type="entry name" value="EF-hand"/>
    <property type="match status" value="1"/>
</dbReference>